<protein>
    <submittedName>
        <fullName evidence="1">Uncharacterized protein</fullName>
    </submittedName>
</protein>
<evidence type="ECO:0000313" key="1">
    <source>
        <dbReference type="EMBL" id="GIX75849.1"/>
    </source>
</evidence>
<name>A0AAV4MTV7_CAEEX</name>
<comment type="caution">
    <text evidence="1">The sequence shown here is derived from an EMBL/GenBank/DDBJ whole genome shotgun (WGS) entry which is preliminary data.</text>
</comment>
<organism evidence="1 2">
    <name type="scientific">Caerostris extrusa</name>
    <name type="common">Bark spider</name>
    <name type="synonym">Caerostris bankana</name>
    <dbReference type="NCBI Taxonomy" id="172846"/>
    <lineage>
        <taxon>Eukaryota</taxon>
        <taxon>Metazoa</taxon>
        <taxon>Ecdysozoa</taxon>
        <taxon>Arthropoda</taxon>
        <taxon>Chelicerata</taxon>
        <taxon>Arachnida</taxon>
        <taxon>Araneae</taxon>
        <taxon>Araneomorphae</taxon>
        <taxon>Entelegynae</taxon>
        <taxon>Araneoidea</taxon>
        <taxon>Araneidae</taxon>
        <taxon>Caerostris</taxon>
    </lineage>
</organism>
<reference evidence="1 2" key="1">
    <citation type="submission" date="2021-06" db="EMBL/GenBank/DDBJ databases">
        <title>Caerostris extrusa draft genome.</title>
        <authorList>
            <person name="Kono N."/>
            <person name="Arakawa K."/>
        </authorList>
    </citation>
    <scope>NUCLEOTIDE SEQUENCE [LARGE SCALE GENOMIC DNA]</scope>
</reference>
<gene>
    <name evidence="1" type="ORF">CEXT_455761</name>
</gene>
<dbReference type="Proteomes" id="UP001054945">
    <property type="component" value="Unassembled WGS sequence"/>
</dbReference>
<keyword evidence="2" id="KW-1185">Reference proteome</keyword>
<proteinExistence type="predicted"/>
<sequence length="76" mass="8533">MTSWANFAKFGNPTPAKLLIVFYGILKHVVSTEDIPDTVSVTPSSIDTLLHMKRMEAGGNKYFDERLHAEQKHTTV</sequence>
<dbReference type="AlphaFoldDB" id="A0AAV4MTV7"/>
<accession>A0AAV4MTV7</accession>
<dbReference type="EMBL" id="BPLR01020202">
    <property type="protein sequence ID" value="GIX75849.1"/>
    <property type="molecule type" value="Genomic_DNA"/>
</dbReference>
<evidence type="ECO:0000313" key="2">
    <source>
        <dbReference type="Proteomes" id="UP001054945"/>
    </source>
</evidence>